<keyword evidence="3" id="KW-1185">Reference proteome</keyword>
<evidence type="ECO:0000256" key="1">
    <source>
        <dbReference type="SAM" id="MobiDB-lite"/>
    </source>
</evidence>
<evidence type="ECO:0008006" key="4">
    <source>
        <dbReference type="Google" id="ProtNLM"/>
    </source>
</evidence>
<protein>
    <recommendedName>
        <fullName evidence="4">SWIM-type domain-containing protein</fullName>
    </recommendedName>
</protein>
<dbReference type="Proteomes" id="UP000589036">
    <property type="component" value="Unassembled WGS sequence"/>
</dbReference>
<accession>A0A852TUV1</accession>
<name>A0A852TUV1_9ACTN</name>
<feature type="region of interest" description="Disordered" evidence="1">
    <location>
        <begin position="485"/>
        <end position="508"/>
    </location>
</feature>
<comment type="caution">
    <text evidence="2">The sequence shown here is derived from an EMBL/GenBank/DDBJ whole genome shotgun (WGS) entry which is preliminary data.</text>
</comment>
<evidence type="ECO:0000313" key="2">
    <source>
        <dbReference type="EMBL" id="NYE46652.1"/>
    </source>
</evidence>
<sequence length="615" mass="61807">MSAERPRIDAGLAADLLGAAPGRVRRKLDADPRVAETWEWRADDDGWSVAAGGETVRLAAPVLTEAAQVGCSCLLSPRCLHLLAAVGVLDSAGEGEPAAGEPTGEPAGTGPVDSGPETGSGALLDLAAPVDIDDAAGEAALLAWSAGAEVLTTGVRAAGAPHRAGLLRAASVARAARLPRLAAACTTVAAGVRDAATPAFTLPGYTEALGDLLGLAWRLGGGPEGPRPAAVLADVGVGRRSYAEIGTLRLYGLACERVATGSGYAGVVSHVLASGAGGQRALWRIGDVAPGGAERVTAAYRGPVGFGGVSLSHRDLARSGMVAQRVSASADGRLSGGTATTAATSGGATWWDPPLSALWEEPFADQVARALAALSAPVHRTGADLVFADLTVVGPGDSPGEDGSLLATEVGTGRTVLAVAAGPDDRVGAANLVRLAADHGAALRVVARPLPGRPGALHLLAAAPDASRPLPESWAGRINLGLDALPGRPPGHPRTPVADGARRDPESPLAPCTRVLNRLAEGGRCAASAAAVDAAVPRLRRTHLPGAADLLTELGAAAGERLRTATGESVPPPPDRLALTWLAALAYASAAAADLDRRAWIGATSGRSSRHRGPY</sequence>
<reference evidence="2 3" key="1">
    <citation type="submission" date="2020-07" db="EMBL/GenBank/DDBJ databases">
        <title>Sequencing the genomes of 1000 actinobacteria strains.</title>
        <authorList>
            <person name="Klenk H.-P."/>
        </authorList>
    </citation>
    <scope>NUCLEOTIDE SEQUENCE [LARGE SCALE GENOMIC DNA]</scope>
    <source>
        <strain evidence="2 3">CXB654</strain>
    </source>
</reference>
<evidence type="ECO:0000313" key="3">
    <source>
        <dbReference type="Proteomes" id="UP000589036"/>
    </source>
</evidence>
<organism evidence="2 3">
    <name type="scientific">Spinactinospora alkalitolerans</name>
    <dbReference type="NCBI Taxonomy" id="687207"/>
    <lineage>
        <taxon>Bacteria</taxon>
        <taxon>Bacillati</taxon>
        <taxon>Actinomycetota</taxon>
        <taxon>Actinomycetes</taxon>
        <taxon>Streptosporangiales</taxon>
        <taxon>Nocardiopsidaceae</taxon>
        <taxon>Spinactinospora</taxon>
    </lineage>
</organism>
<feature type="compositionally biased region" description="Low complexity" evidence="1">
    <location>
        <begin position="93"/>
        <end position="111"/>
    </location>
</feature>
<feature type="region of interest" description="Disordered" evidence="1">
    <location>
        <begin position="93"/>
        <end position="120"/>
    </location>
</feature>
<proteinExistence type="predicted"/>
<dbReference type="AlphaFoldDB" id="A0A852TUV1"/>
<gene>
    <name evidence="2" type="ORF">HDA32_001772</name>
</gene>
<dbReference type="RefSeq" id="WP_179642722.1">
    <property type="nucleotide sequence ID" value="NZ_JACCCC010000001.1"/>
</dbReference>
<dbReference type="EMBL" id="JACCCC010000001">
    <property type="protein sequence ID" value="NYE46652.1"/>
    <property type="molecule type" value="Genomic_DNA"/>
</dbReference>